<dbReference type="PIRSF" id="PIRSF005902">
    <property type="entry name" value="DNase_TatD"/>
    <property type="match status" value="1"/>
</dbReference>
<dbReference type="CDD" id="cd01310">
    <property type="entry name" value="TatD_DNAse"/>
    <property type="match status" value="1"/>
</dbReference>
<reference evidence="4" key="1">
    <citation type="submission" date="2020-05" db="EMBL/GenBank/DDBJ databases">
        <authorList>
            <person name="Chiriac C."/>
            <person name="Salcher M."/>
            <person name="Ghai R."/>
            <person name="Kavagutti S V."/>
        </authorList>
    </citation>
    <scope>NUCLEOTIDE SEQUENCE</scope>
</reference>
<organism evidence="4">
    <name type="scientific">freshwater metagenome</name>
    <dbReference type="NCBI Taxonomy" id="449393"/>
    <lineage>
        <taxon>unclassified sequences</taxon>
        <taxon>metagenomes</taxon>
        <taxon>ecological metagenomes</taxon>
    </lineage>
</organism>
<dbReference type="Gene3D" id="3.20.20.140">
    <property type="entry name" value="Metal-dependent hydrolases"/>
    <property type="match status" value="1"/>
</dbReference>
<dbReference type="PANTHER" id="PTHR46124:SF2">
    <property type="entry name" value="D-AMINOACYL-TRNA DEACYLASE"/>
    <property type="match status" value="1"/>
</dbReference>
<dbReference type="InterPro" id="IPR018228">
    <property type="entry name" value="DNase_TatD-rel_CS"/>
</dbReference>
<evidence type="ECO:0000313" key="4">
    <source>
        <dbReference type="EMBL" id="CAB4731762.1"/>
    </source>
</evidence>
<gene>
    <name evidence="4" type="ORF">UFOPK2766_00362</name>
</gene>
<sequence length="288" mass="30464">MEVAPSLQWIDNHCHLEDDSALSAVLEASAKAGVTQMVTVGTDAASSVAGLALAERHKQVWATAGLHPHDAAEGLDAVLQVINANVENPKMVAIGECGLDYHYDHSPREIQRHVFAQQIALAHEHDLPLVIHTRNAWDETFEILDAESIPKRTVFHCFTGGPAEAAACLERNALLSISGIVTFPSAADVREAVRIAPLDALMVETDSPFLTPVPHRGTPNTPARVVLIGAEIAHLHEVGLSKVAQQTTATARRFYGLEAPGDGPEAPGDGLEAPGDGPEAPGDGLEAP</sequence>
<feature type="region of interest" description="Disordered" evidence="3">
    <location>
        <begin position="255"/>
        <end position="288"/>
    </location>
</feature>
<dbReference type="GO" id="GO:0046872">
    <property type="term" value="F:metal ion binding"/>
    <property type="evidence" value="ECO:0007669"/>
    <property type="project" value="UniProtKB-KW"/>
</dbReference>
<dbReference type="PANTHER" id="PTHR46124">
    <property type="entry name" value="D-AMINOACYL-TRNA DEACYLASE"/>
    <property type="match status" value="1"/>
</dbReference>
<dbReference type="GO" id="GO:0016788">
    <property type="term" value="F:hydrolase activity, acting on ester bonds"/>
    <property type="evidence" value="ECO:0007669"/>
    <property type="project" value="InterPro"/>
</dbReference>
<dbReference type="NCBIfam" id="TIGR00010">
    <property type="entry name" value="YchF/TatD family DNA exonuclease"/>
    <property type="match status" value="1"/>
</dbReference>
<dbReference type="InterPro" id="IPR015991">
    <property type="entry name" value="TatD/YcfH-like"/>
</dbReference>
<protein>
    <submittedName>
        <fullName evidence="4">Unannotated protein</fullName>
    </submittedName>
</protein>
<dbReference type="InterPro" id="IPR001130">
    <property type="entry name" value="TatD-like"/>
</dbReference>
<evidence type="ECO:0000256" key="1">
    <source>
        <dbReference type="ARBA" id="ARBA00022723"/>
    </source>
</evidence>
<dbReference type="EMBL" id="CAEZYU010000010">
    <property type="protein sequence ID" value="CAB4731762.1"/>
    <property type="molecule type" value="Genomic_DNA"/>
</dbReference>
<feature type="compositionally biased region" description="Low complexity" evidence="3">
    <location>
        <begin position="256"/>
        <end position="288"/>
    </location>
</feature>
<keyword evidence="1" id="KW-0479">Metal-binding</keyword>
<dbReference type="PROSITE" id="PS01090">
    <property type="entry name" value="TATD_2"/>
    <property type="match status" value="1"/>
</dbReference>
<dbReference type="AlphaFoldDB" id="A0A6J6SAI7"/>
<evidence type="ECO:0000256" key="3">
    <source>
        <dbReference type="SAM" id="MobiDB-lite"/>
    </source>
</evidence>
<accession>A0A6J6SAI7</accession>
<name>A0A6J6SAI7_9ZZZZ</name>
<dbReference type="InterPro" id="IPR032466">
    <property type="entry name" value="Metal_Hydrolase"/>
</dbReference>
<proteinExistence type="predicted"/>
<dbReference type="SUPFAM" id="SSF51556">
    <property type="entry name" value="Metallo-dependent hydrolases"/>
    <property type="match status" value="1"/>
</dbReference>
<dbReference type="FunFam" id="3.20.20.140:FF:000005">
    <property type="entry name" value="TatD family hydrolase"/>
    <property type="match status" value="1"/>
</dbReference>
<evidence type="ECO:0000256" key="2">
    <source>
        <dbReference type="ARBA" id="ARBA00022801"/>
    </source>
</evidence>
<dbReference type="GO" id="GO:0004536">
    <property type="term" value="F:DNA nuclease activity"/>
    <property type="evidence" value="ECO:0007669"/>
    <property type="project" value="InterPro"/>
</dbReference>
<dbReference type="Pfam" id="PF01026">
    <property type="entry name" value="TatD_DNase"/>
    <property type="match status" value="1"/>
</dbReference>
<keyword evidence="2" id="KW-0378">Hydrolase</keyword>
<dbReference type="GO" id="GO:0005829">
    <property type="term" value="C:cytosol"/>
    <property type="evidence" value="ECO:0007669"/>
    <property type="project" value="TreeGrafter"/>
</dbReference>